<evidence type="ECO:0008006" key="5">
    <source>
        <dbReference type="Google" id="ProtNLM"/>
    </source>
</evidence>
<keyword evidence="4" id="KW-1185">Reference proteome</keyword>
<evidence type="ECO:0000313" key="3">
    <source>
        <dbReference type="EMBL" id="MFD1568724.1"/>
    </source>
</evidence>
<name>A0ABD6BUF0_9EURY</name>
<dbReference type="AlphaFoldDB" id="A0ABD6BUF0"/>
<evidence type="ECO:0000256" key="2">
    <source>
        <dbReference type="SAM" id="Phobius"/>
    </source>
</evidence>
<keyword evidence="2" id="KW-0812">Transmembrane</keyword>
<reference evidence="3 4" key="1">
    <citation type="journal article" date="2019" name="Int. J. Syst. Evol. Microbiol.">
        <title>The Global Catalogue of Microorganisms (GCM) 10K type strain sequencing project: providing services to taxonomists for standard genome sequencing and annotation.</title>
        <authorList>
            <consortium name="The Broad Institute Genomics Platform"/>
            <consortium name="The Broad Institute Genome Sequencing Center for Infectious Disease"/>
            <person name="Wu L."/>
            <person name="Ma J."/>
        </authorList>
    </citation>
    <scope>NUCLEOTIDE SEQUENCE [LARGE SCALE GENOMIC DNA]</scope>
    <source>
        <strain evidence="3 4">CGMCC 1.12859</strain>
    </source>
</reference>
<gene>
    <name evidence="3" type="ORF">ACFSAU_14605</name>
</gene>
<feature type="transmembrane region" description="Helical" evidence="2">
    <location>
        <begin position="25"/>
        <end position="49"/>
    </location>
</feature>
<evidence type="ECO:0000256" key="1">
    <source>
        <dbReference type="SAM" id="MobiDB-lite"/>
    </source>
</evidence>
<comment type="caution">
    <text evidence="3">The sequence shown here is derived from an EMBL/GenBank/DDBJ whole genome shotgun (WGS) entry which is preliminary data.</text>
</comment>
<dbReference type="EMBL" id="JBHUCZ010000014">
    <property type="protein sequence ID" value="MFD1568724.1"/>
    <property type="molecule type" value="Genomic_DNA"/>
</dbReference>
<organism evidence="3 4">
    <name type="scientific">Halolamina litorea</name>
    <dbReference type="NCBI Taxonomy" id="1515593"/>
    <lineage>
        <taxon>Archaea</taxon>
        <taxon>Methanobacteriati</taxon>
        <taxon>Methanobacteriota</taxon>
        <taxon>Stenosarchaea group</taxon>
        <taxon>Halobacteria</taxon>
        <taxon>Halobacteriales</taxon>
        <taxon>Haloferacaceae</taxon>
    </lineage>
</organism>
<dbReference type="Proteomes" id="UP001597139">
    <property type="component" value="Unassembled WGS sequence"/>
</dbReference>
<dbReference type="RefSeq" id="WP_267646081.1">
    <property type="nucleotide sequence ID" value="NZ_JANHGR010000001.1"/>
</dbReference>
<keyword evidence="2" id="KW-1133">Transmembrane helix</keyword>
<evidence type="ECO:0000313" key="4">
    <source>
        <dbReference type="Proteomes" id="UP001597139"/>
    </source>
</evidence>
<proteinExistence type="predicted"/>
<keyword evidence="2" id="KW-0472">Membrane</keyword>
<accession>A0ABD6BUF0</accession>
<protein>
    <recommendedName>
        <fullName evidence="5">CARDB protein</fullName>
    </recommendedName>
</protein>
<feature type="region of interest" description="Disordered" evidence="1">
    <location>
        <begin position="58"/>
        <end position="80"/>
    </location>
</feature>
<sequence>MPDSPTETDRPEPPSEDEEIDRRRLIRWIAVLAFGVPIVVELLTFGGLLSSELLPGGEDDDAAGDTDTATATDRPDAVGVGDELLPDTAAAETIETSELQQREGGRTYVLRVAVQNGTDSPVELRTRRLRLRDGDTVDGVSSTGSIEPGTSRSVTAAWAVSDEATPDAVEVVATRDGETVADRFVPVERPPIVG</sequence>